<reference evidence="4" key="1">
    <citation type="submission" date="2016-06" db="UniProtKB">
        <authorList>
            <consortium name="WormBaseParasite"/>
        </authorList>
    </citation>
    <scope>IDENTIFICATION</scope>
</reference>
<evidence type="ECO:0000313" key="4">
    <source>
        <dbReference type="WBParaSite" id="SSLN_0001624401-mRNA-1"/>
    </source>
</evidence>
<evidence type="ECO:0000256" key="1">
    <source>
        <dbReference type="SAM" id="MobiDB-lite"/>
    </source>
</evidence>
<keyword evidence="3" id="KW-1185">Reference proteome</keyword>
<gene>
    <name evidence="2" type="ORF">SSLN_LOCUS15653</name>
</gene>
<name>A0A183TGQ5_SCHSO</name>
<feature type="compositionally biased region" description="Polar residues" evidence="1">
    <location>
        <begin position="35"/>
        <end position="44"/>
    </location>
</feature>
<dbReference type="AlphaFoldDB" id="A0A183TGQ5"/>
<dbReference type="WBParaSite" id="SSLN_0001624401-mRNA-1">
    <property type="protein sequence ID" value="SSLN_0001624401-mRNA-1"/>
    <property type="gene ID" value="SSLN_0001624401"/>
</dbReference>
<dbReference type="Proteomes" id="UP000275846">
    <property type="component" value="Unassembled WGS sequence"/>
</dbReference>
<sequence length="82" mass="9238">MPTLYLRNPTEHDPANNPPEAEAEVQECSLKLTIRNASGRQAPQTPLKRPIDPRPNSSTSPFKLWSISGIQRFENGEPTEHF</sequence>
<protein>
    <submittedName>
        <fullName evidence="2 4">Uncharacterized protein</fullName>
    </submittedName>
</protein>
<accession>A0A183TGQ5</accession>
<evidence type="ECO:0000313" key="3">
    <source>
        <dbReference type="Proteomes" id="UP000275846"/>
    </source>
</evidence>
<reference evidence="2 3" key="2">
    <citation type="submission" date="2018-11" db="EMBL/GenBank/DDBJ databases">
        <authorList>
            <consortium name="Pathogen Informatics"/>
        </authorList>
    </citation>
    <scope>NUCLEOTIDE SEQUENCE [LARGE SCALE GENOMIC DNA]</scope>
    <source>
        <strain evidence="2 3">NST_G2</strain>
    </source>
</reference>
<dbReference type="EMBL" id="UYSU01040161">
    <property type="protein sequence ID" value="VDM02039.1"/>
    <property type="molecule type" value="Genomic_DNA"/>
</dbReference>
<feature type="region of interest" description="Disordered" evidence="1">
    <location>
        <begin position="1"/>
        <end position="62"/>
    </location>
</feature>
<proteinExistence type="predicted"/>
<evidence type="ECO:0000313" key="2">
    <source>
        <dbReference type="EMBL" id="VDM02039.1"/>
    </source>
</evidence>
<organism evidence="4">
    <name type="scientific">Schistocephalus solidus</name>
    <name type="common">Tapeworm</name>
    <dbReference type="NCBI Taxonomy" id="70667"/>
    <lineage>
        <taxon>Eukaryota</taxon>
        <taxon>Metazoa</taxon>
        <taxon>Spiralia</taxon>
        <taxon>Lophotrochozoa</taxon>
        <taxon>Platyhelminthes</taxon>
        <taxon>Cestoda</taxon>
        <taxon>Eucestoda</taxon>
        <taxon>Diphyllobothriidea</taxon>
        <taxon>Diphyllobothriidae</taxon>
        <taxon>Schistocephalus</taxon>
    </lineage>
</organism>